<reference evidence="3" key="1">
    <citation type="submission" date="2018-11" db="EMBL/GenBank/DDBJ databases">
        <title>Proposal to divide the Flavobacteriaceae and reorganize its genera based on Amino Acid Identity values calculated from whole genome sequences.</title>
        <authorList>
            <person name="Nicholson A.C."/>
            <person name="Gulvik C.A."/>
            <person name="Whitney A.M."/>
            <person name="Humrighouse B.W."/>
            <person name="Bell M."/>
            <person name="Holmes B."/>
            <person name="Steigerwalt A.G."/>
            <person name="Villarma A."/>
            <person name="Sheth M."/>
            <person name="Batra D."/>
            <person name="Pryor J."/>
            <person name="Bernardet J.-F."/>
            <person name="Hugo C."/>
            <person name="Kampfer P."/>
            <person name="Newman J.D."/>
            <person name="McQuiston J.R."/>
        </authorList>
    </citation>
    <scope>NUCLEOTIDE SEQUENCE [LARGE SCALE GENOMIC DNA]</scope>
    <source>
        <strain evidence="3">G0081</strain>
    </source>
</reference>
<feature type="transmembrane region" description="Helical" evidence="1">
    <location>
        <begin position="12"/>
        <end position="31"/>
    </location>
</feature>
<dbReference type="OrthoDB" id="1261497at2"/>
<dbReference type="AlphaFoldDB" id="A0A3G8XIK0"/>
<feature type="transmembrane region" description="Helical" evidence="1">
    <location>
        <begin position="43"/>
        <end position="65"/>
    </location>
</feature>
<evidence type="ECO:0000313" key="3">
    <source>
        <dbReference type="Proteomes" id="UP000270185"/>
    </source>
</evidence>
<keyword evidence="3" id="KW-1185">Reference proteome</keyword>
<name>A0A3G8XIK0_9FLAO</name>
<protein>
    <submittedName>
        <fullName evidence="2">Uncharacterized protein</fullName>
    </submittedName>
</protein>
<organism evidence="2 3">
    <name type="scientific">Kaistella carnis</name>
    <dbReference type="NCBI Taxonomy" id="1241979"/>
    <lineage>
        <taxon>Bacteria</taxon>
        <taxon>Pseudomonadati</taxon>
        <taxon>Bacteroidota</taxon>
        <taxon>Flavobacteriia</taxon>
        <taxon>Flavobacteriales</taxon>
        <taxon>Weeksellaceae</taxon>
        <taxon>Chryseobacterium group</taxon>
        <taxon>Kaistella</taxon>
    </lineage>
</organism>
<sequence length="101" mass="11163">MRKKLLLPLNMVYLLILVGFAFSFFTISFDVPALGVPPKVGSLLVYVGLISSFAASVILIIDVFSNNVNGKYLWTVAILFSGGLIGFFYLRGRDYYLKGSD</sequence>
<evidence type="ECO:0000313" key="2">
    <source>
        <dbReference type="EMBL" id="AZI33182.1"/>
    </source>
</evidence>
<evidence type="ECO:0000256" key="1">
    <source>
        <dbReference type="SAM" id="Phobius"/>
    </source>
</evidence>
<dbReference type="Proteomes" id="UP000270185">
    <property type="component" value="Chromosome"/>
</dbReference>
<dbReference type="RefSeq" id="WP_125024419.1">
    <property type="nucleotide sequence ID" value="NZ_CP034159.1"/>
</dbReference>
<keyword evidence="1" id="KW-0472">Membrane</keyword>
<keyword evidence="1" id="KW-1133">Transmembrane helix</keyword>
<accession>A0A3G8XIK0</accession>
<feature type="transmembrane region" description="Helical" evidence="1">
    <location>
        <begin position="72"/>
        <end position="90"/>
    </location>
</feature>
<keyword evidence="1" id="KW-0812">Transmembrane</keyword>
<dbReference type="EMBL" id="CP034159">
    <property type="protein sequence ID" value="AZI33182.1"/>
    <property type="molecule type" value="Genomic_DNA"/>
</dbReference>
<proteinExistence type="predicted"/>
<gene>
    <name evidence="2" type="ORF">EIB73_08345</name>
</gene>
<dbReference type="KEGG" id="ccas:EIB73_08345"/>